<protein>
    <submittedName>
        <fullName evidence="1">Uncharacterized protein</fullName>
    </submittedName>
</protein>
<keyword evidence="2" id="KW-1185">Reference proteome</keyword>
<evidence type="ECO:0000313" key="1">
    <source>
        <dbReference type="EMBL" id="GAA1963634.1"/>
    </source>
</evidence>
<reference evidence="2" key="1">
    <citation type="journal article" date="2019" name="Int. J. Syst. Evol. Microbiol.">
        <title>The Global Catalogue of Microorganisms (GCM) 10K type strain sequencing project: providing services to taxonomists for standard genome sequencing and annotation.</title>
        <authorList>
            <consortium name="The Broad Institute Genomics Platform"/>
            <consortium name="The Broad Institute Genome Sequencing Center for Infectious Disease"/>
            <person name="Wu L."/>
            <person name="Ma J."/>
        </authorList>
    </citation>
    <scope>NUCLEOTIDE SEQUENCE [LARGE SCALE GENOMIC DNA]</scope>
    <source>
        <strain evidence="2">JCM 16013</strain>
    </source>
</reference>
<organism evidence="1 2">
    <name type="scientific">Catenulispora subtropica</name>
    <dbReference type="NCBI Taxonomy" id="450798"/>
    <lineage>
        <taxon>Bacteria</taxon>
        <taxon>Bacillati</taxon>
        <taxon>Actinomycetota</taxon>
        <taxon>Actinomycetes</taxon>
        <taxon>Catenulisporales</taxon>
        <taxon>Catenulisporaceae</taxon>
        <taxon>Catenulispora</taxon>
    </lineage>
</organism>
<comment type="caution">
    <text evidence="1">The sequence shown here is derived from an EMBL/GenBank/DDBJ whole genome shotgun (WGS) entry which is preliminary data.</text>
</comment>
<evidence type="ECO:0000313" key="2">
    <source>
        <dbReference type="Proteomes" id="UP001499854"/>
    </source>
</evidence>
<proteinExistence type="predicted"/>
<dbReference type="RefSeq" id="WP_344656752.1">
    <property type="nucleotide sequence ID" value="NZ_BAAAQM010000009.1"/>
</dbReference>
<gene>
    <name evidence="1" type="ORF">GCM10009838_20910</name>
</gene>
<name>A0ABP5CGI0_9ACTN</name>
<accession>A0ABP5CGI0</accession>
<sequence length="366" mass="40363">MTKKLDSKIAATRMRDCGADPQEPYENALARWHCKCMTCGADIWPRYANVVSTGQGPCVFCSGKARIPEREAVAAMRAAGLEPQRHYPGLNAPWLCRCLTCGESTDPTLYWARKAKRAACRYCAGIAISPEEAERHMQDAGWDPLTDYPGVTKPWPSRHRVCGVEGQPRLDAIKNAGIRSCGFCSGLIPLTHEAAASVLRDAPPFGGIPLERFRNARTPWRAECLECGNEIRPRIDNIKSGQGICNNCSGGGGYNPAIPGHLYLIWHPAIATAKVGIANSAGRLRGHDRREWVTHKTIGGDGYPIWTTEQAVLRIWRQTHGWPPVVESKQFLPRGGWTETVSLVHSDICTLWDQVVQEASKFGVLL</sequence>
<dbReference type="EMBL" id="BAAAQM010000009">
    <property type="protein sequence ID" value="GAA1963634.1"/>
    <property type="molecule type" value="Genomic_DNA"/>
</dbReference>
<dbReference type="Proteomes" id="UP001499854">
    <property type="component" value="Unassembled WGS sequence"/>
</dbReference>